<dbReference type="GO" id="GO:0006096">
    <property type="term" value="P:glycolytic process"/>
    <property type="evidence" value="ECO:0007669"/>
    <property type="project" value="InterPro"/>
</dbReference>
<organism evidence="9 10">
    <name type="scientific">Brevibacillus aydinogluensis</name>
    <dbReference type="NCBI Taxonomy" id="927786"/>
    <lineage>
        <taxon>Bacteria</taxon>
        <taxon>Bacillati</taxon>
        <taxon>Bacillota</taxon>
        <taxon>Bacilli</taxon>
        <taxon>Bacillales</taxon>
        <taxon>Paenibacillaceae</taxon>
        <taxon>Brevibacillus</taxon>
    </lineage>
</organism>
<evidence type="ECO:0000256" key="8">
    <source>
        <dbReference type="ARBA" id="ARBA00032386"/>
    </source>
</evidence>
<dbReference type="PANTHER" id="PTHR18964:SF149">
    <property type="entry name" value="BIFUNCTIONAL UDP-N-ACETYLGLUCOSAMINE 2-EPIMERASE_N-ACETYLMANNOSAMINE KINASE"/>
    <property type="match status" value="1"/>
</dbReference>
<keyword evidence="4" id="KW-0808">Transferase</keyword>
<evidence type="ECO:0000256" key="5">
    <source>
        <dbReference type="ARBA" id="ARBA00022741"/>
    </source>
</evidence>
<evidence type="ECO:0000256" key="4">
    <source>
        <dbReference type="ARBA" id="ARBA00022679"/>
    </source>
</evidence>
<dbReference type="EMBL" id="OY569118">
    <property type="protein sequence ID" value="CAJ1004163.1"/>
    <property type="molecule type" value="Genomic_DNA"/>
</dbReference>
<protein>
    <recommendedName>
        <fullName evidence="3">Glucokinase</fullName>
        <ecNumber evidence="2">2.7.1.2</ecNumber>
    </recommendedName>
    <alternativeName>
        <fullName evidence="8">Glucose kinase</fullName>
    </alternativeName>
</protein>
<keyword evidence="5" id="KW-0547">Nucleotide-binding</keyword>
<dbReference type="Gene3D" id="3.30.420.40">
    <property type="match status" value="2"/>
</dbReference>
<dbReference type="GO" id="GO:0005737">
    <property type="term" value="C:cytoplasm"/>
    <property type="evidence" value="ECO:0007669"/>
    <property type="project" value="InterPro"/>
</dbReference>
<dbReference type="InterPro" id="IPR043129">
    <property type="entry name" value="ATPase_NBD"/>
</dbReference>
<proteinExistence type="inferred from homology"/>
<dbReference type="InterPro" id="IPR004654">
    <property type="entry name" value="ROK_glcA"/>
</dbReference>
<dbReference type="GO" id="GO:0005524">
    <property type="term" value="F:ATP binding"/>
    <property type="evidence" value="ECO:0007669"/>
    <property type="project" value="UniProtKB-KW"/>
</dbReference>
<dbReference type="SUPFAM" id="SSF53067">
    <property type="entry name" value="Actin-like ATPase domain"/>
    <property type="match status" value="1"/>
</dbReference>
<dbReference type="InterPro" id="IPR049874">
    <property type="entry name" value="ROK_cs"/>
</dbReference>
<dbReference type="GO" id="GO:0004340">
    <property type="term" value="F:glucokinase activity"/>
    <property type="evidence" value="ECO:0007669"/>
    <property type="project" value="UniProtKB-EC"/>
</dbReference>
<dbReference type="PANTHER" id="PTHR18964">
    <property type="entry name" value="ROK (REPRESSOR, ORF, KINASE) FAMILY"/>
    <property type="match status" value="1"/>
</dbReference>
<keyword evidence="10" id="KW-1185">Reference proteome</keyword>
<dbReference type="RefSeq" id="WP_230077728.1">
    <property type="nucleotide sequence ID" value="NZ_JAUSVZ010000009.1"/>
</dbReference>
<reference evidence="9" key="1">
    <citation type="submission" date="2023-07" db="EMBL/GenBank/DDBJ databases">
        <authorList>
            <person name="Ivanov I."/>
            <person name="Teneva D."/>
            <person name="Stoikov I."/>
        </authorList>
    </citation>
    <scope>NUCLEOTIDE SEQUENCE</scope>
    <source>
        <strain evidence="9">4475</strain>
    </source>
</reference>
<name>A0AA48RDN0_9BACL</name>
<dbReference type="PROSITE" id="PS01125">
    <property type="entry name" value="ROK"/>
    <property type="match status" value="1"/>
</dbReference>
<dbReference type="AlphaFoldDB" id="A0AA48RDN0"/>
<evidence type="ECO:0000313" key="10">
    <source>
        <dbReference type="Proteomes" id="UP001189619"/>
    </source>
</evidence>
<dbReference type="EC" id="2.7.1.2" evidence="2"/>
<accession>A0AA48RDN0</accession>
<dbReference type="InterPro" id="IPR000600">
    <property type="entry name" value="ROK"/>
</dbReference>
<evidence type="ECO:0000256" key="2">
    <source>
        <dbReference type="ARBA" id="ARBA00012323"/>
    </source>
</evidence>
<gene>
    <name evidence="9" type="ORF">BSPP4475_17770</name>
</gene>
<comment type="similarity">
    <text evidence="1">Belongs to the ROK (NagC/XylR) family.</text>
</comment>
<dbReference type="Proteomes" id="UP001189619">
    <property type="component" value="Chromosome"/>
</dbReference>
<keyword evidence="6" id="KW-0418">Kinase</keyword>
<dbReference type="KEGG" id="bayd:BSPP4475_17770"/>
<keyword evidence="7" id="KW-0067">ATP-binding</keyword>
<sequence>MKPIIVGVDVGGTAIKMALLDTEGNILAKTQEPTPVADGEDSVLQKVVDMATSMLHQHGFSKEQVAGIGVGIPGPVDAANGIVYQAVNLHWKRPVPLRDKLQALIGLPVAVDNDANTAALGEMWRGSGQGAKDMVLITLGTGVGGGVILHGKVVNGIHGVGGEIGHITMVPEGGPACNCGKTGCLETYASATAIIREGLKAAQEGTSPLLAETLARQGDIKAKDVLDAAKAGDAAALAITDQVAFYLGLALSHLAATLNPAKFIIGGGVAAAGEFLFSRVRESFRRFVPFSHVAESTEILPATLGNDAGVIGAGWLIRDSLVISDSVVK</sequence>
<evidence type="ECO:0000256" key="7">
    <source>
        <dbReference type="ARBA" id="ARBA00022840"/>
    </source>
</evidence>
<evidence type="ECO:0000256" key="3">
    <source>
        <dbReference type="ARBA" id="ARBA00014701"/>
    </source>
</evidence>
<evidence type="ECO:0000256" key="6">
    <source>
        <dbReference type="ARBA" id="ARBA00022777"/>
    </source>
</evidence>
<evidence type="ECO:0000313" key="9">
    <source>
        <dbReference type="EMBL" id="CAJ1004163.1"/>
    </source>
</evidence>
<evidence type="ECO:0000256" key="1">
    <source>
        <dbReference type="ARBA" id="ARBA00006479"/>
    </source>
</evidence>
<dbReference type="NCBIfam" id="TIGR00744">
    <property type="entry name" value="ROK_glcA_fam"/>
    <property type="match status" value="1"/>
</dbReference>
<dbReference type="Pfam" id="PF00480">
    <property type="entry name" value="ROK"/>
    <property type="match status" value="1"/>
</dbReference>